<organism evidence="1 2">
    <name type="scientific">Quercus rubra</name>
    <name type="common">Northern red oak</name>
    <name type="synonym">Quercus borealis</name>
    <dbReference type="NCBI Taxonomy" id="3512"/>
    <lineage>
        <taxon>Eukaryota</taxon>
        <taxon>Viridiplantae</taxon>
        <taxon>Streptophyta</taxon>
        <taxon>Embryophyta</taxon>
        <taxon>Tracheophyta</taxon>
        <taxon>Spermatophyta</taxon>
        <taxon>Magnoliopsida</taxon>
        <taxon>eudicotyledons</taxon>
        <taxon>Gunneridae</taxon>
        <taxon>Pentapetalae</taxon>
        <taxon>rosids</taxon>
        <taxon>fabids</taxon>
        <taxon>Fagales</taxon>
        <taxon>Fagaceae</taxon>
        <taxon>Quercus</taxon>
    </lineage>
</organism>
<dbReference type="PANTHER" id="PTHR33710:SF77">
    <property type="entry name" value="DNASE I-LIKE SUPERFAMILY PROTEIN"/>
    <property type="match status" value="1"/>
</dbReference>
<dbReference type="InterPro" id="IPR036691">
    <property type="entry name" value="Endo/exonu/phosph_ase_sf"/>
</dbReference>
<dbReference type="EMBL" id="JAXUIC010000005">
    <property type="protein sequence ID" value="KAK4589888.1"/>
    <property type="molecule type" value="Genomic_DNA"/>
</dbReference>
<dbReference type="PANTHER" id="PTHR33710">
    <property type="entry name" value="BNAC02G09200D PROTEIN"/>
    <property type="match status" value="1"/>
</dbReference>
<dbReference type="Proteomes" id="UP001324115">
    <property type="component" value="Unassembled WGS sequence"/>
</dbReference>
<evidence type="ECO:0008006" key="3">
    <source>
        <dbReference type="Google" id="ProtNLM"/>
    </source>
</evidence>
<dbReference type="SUPFAM" id="SSF56219">
    <property type="entry name" value="DNase I-like"/>
    <property type="match status" value="1"/>
</dbReference>
<name>A0AAN7FAW5_QUERU</name>
<keyword evidence="2" id="KW-1185">Reference proteome</keyword>
<dbReference type="AlphaFoldDB" id="A0AAN7FAW5"/>
<dbReference type="Gene3D" id="3.60.10.10">
    <property type="entry name" value="Endonuclease/exonuclease/phosphatase"/>
    <property type="match status" value="1"/>
</dbReference>
<accession>A0AAN7FAW5</accession>
<sequence>MVKAEVSILIFLVETKANTAHMSKIQTKLDYTQGIIVPSDEKNGGLALLWKEGTTIWTHKYSNSHIDIIIPNSLELSSVVFGDFNEITHVDEKCGWAKRTVDQMIAFRDALDFCDLQDLGFNGPNYTWCNRSLRQKHTLIRLDIMVANFAWRAIFCRAKVQHRSMVTSDHYSLLLRLTHRRKAWKRKRQFRFETMWLQDLACKEVVELAWNGISTTNENHTIQAKVKNCQD</sequence>
<comment type="caution">
    <text evidence="1">The sequence shown here is derived from an EMBL/GenBank/DDBJ whole genome shotgun (WGS) entry which is preliminary data.</text>
</comment>
<protein>
    <recommendedName>
        <fullName evidence="3">Endonuclease/exonuclease/phosphatase domain-containing protein</fullName>
    </recommendedName>
</protein>
<reference evidence="1 2" key="1">
    <citation type="journal article" date="2023" name="G3 (Bethesda)">
        <title>A haplotype-resolved chromosome-scale genome for Quercus rubra L. provides insights into the genetics of adaptive traits for red oak species.</title>
        <authorList>
            <person name="Kapoor B."/>
            <person name="Jenkins J."/>
            <person name="Schmutz J."/>
            <person name="Zhebentyayeva T."/>
            <person name="Kuelheim C."/>
            <person name="Coggeshall M."/>
            <person name="Heim C."/>
            <person name="Lasky J.R."/>
            <person name="Leites L."/>
            <person name="Islam-Faridi N."/>
            <person name="Romero-Severson J."/>
            <person name="DeLeo V.L."/>
            <person name="Lucas S.M."/>
            <person name="Lazic D."/>
            <person name="Gailing O."/>
            <person name="Carlson J."/>
            <person name="Staton M."/>
        </authorList>
    </citation>
    <scope>NUCLEOTIDE SEQUENCE [LARGE SCALE GENOMIC DNA]</scope>
    <source>
        <strain evidence="1">Pseudo-F2</strain>
    </source>
</reference>
<proteinExistence type="predicted"/>
<gene>
    <name evidence="1" type="ORF">RGQ29_020462</name>
</gene>
<evidence type="ECO:0000313" key="1">
    <source>
        <dbReference type="EMBL" id="KAK4589888.1"/>
    </source>
</evidence>
<evidence type="ECO:0000313" key="2">
    <source>
        <dbReference type="Proteomes" id="UP001324115"/>
    </source>
</evidence>